<dbReference type="PANTHER" id="PTHR31126">
    <property type="entry name" value="TYROSINE-PROTEIN PHOSPHATASE"/>
    <property type="match status" value="1"/>
</dbReference>
<accession>A0ABY8QR10</accession>
<protein>
    <submittedName>
        <fullName evidence="4">Tyrosine-protein phosphatase</fullName>
        <ecNumber evidence="4">3.1.3.48</ecNumber>
    </submittedName>
</protein>
<feature type="domain" description="Tyrosine specific protein phosphatases" evidence="3">
    <location>
        <begin position="131"/>
        <end position="171"/>
    </location>
</feature>
<dbReference type="InterPro" id="IPR000387">
    <property type="entry name" value="Tyr_Pase_dom"/>
</dbReference>
<dbReference type="RefSeq" id="WP_349637547.1">
    <property type="nucleotide sequence ID" value="NZ_CP090958.1"/>
</dbReference>
<dbReference type="EC" id="3.1.3.48" evidence="4"/>
<dbReference type="PROSITE" id="PS00383">
    <property type="entry name" value="TYR_PHOSPHATASE_1"/>
    <property type="match status" value="1"/>
</dbReference>
<proteinExistence type="inferred from homology"/>
<dbReference type="Gene3D" id="3.90.190.10">
    <property type="entry name" value="Protein tyrosine phosphatase superfamily"/>
    <property type="match status" value="1"/>
</dbReference>
<dbReference type="InterPro" id="IPR029021">
    <property type="entry name" value="Prot-tyrosine_phosphatase-like"/>
</dbReference>
<evidence type="ECO:0000256" key="2">
    <source>
        <dbReference type="SAM" id="MobiDB-lite"/>
    </source>
</evidence>
<keyword evidence="4" id="KW-0378">Hydrolase</keyword>
<evidence type="ECO:0000256" key="1">
    <source>
        <dbReference type="ARBA" id="ARBA00009580"/>
    </source>
</evidence>
<keyword evidence="5" id="KW-1185">Reference proteome</keyword>
<name>A0ABY8QR10_9MICO</name>
<dbReference type="SUPFAM" id="SSF52799">
    <property type="entry name" value="(Phosphotyrosine protein) phosphatases II"/>
    <property type="match status" value="1"/>
</dbReference>
<evidence type="ECO:0000313" key="4">
    <source>
        <dbReference type="EMBL" id="WGW10764.1"/>
    </source>
</evidence>
<sequence length="277" mass="29872">MSQPETSDSQHFEVVSSDDPGRRLQMAGTFNFRDVGGYPTADGGQTRFGRLFRADALCYLDDRSRASLHDIGLRTVLDLREDIERDSAPDALQGLELNEVHVPVFGNTIYSASTGDRPDATLQDLYALALEKFAPQIVEAVGVLAADGALPAVVHCSAGKDRTGMVVAIALSAVGVPDEWVIADYAASESFLSGGFVEALKSNFARAGIVQDVSNTATQSPPELIRYVLRTVREHYGSVLEFLNHHGVGEKSIDRLRSRLVLPAEEVAALDNRGTDG</sequence>
<feature type="region of interest" description="Disordered" evidence="2">
    <location>
        <begin position="1"/>
        <end position="22"/>
    </location>
</feature>
<reference evidence="4 5" key="1">
    <citation type="submission" date="2023-05" db="EMBL/GenBank/DDBJ databases">
        <title>Lithophilousrod everest ZFBP1038 complete genpme.</title>
        <authorList>
            <person name="Tian M."/>
        </authorList>
    </citation>
    <scope>NUCLEOTIDE SEQUENCE [LARGE SCALE GENOMIC DNA]</scope>
    <source>
        <strain evidence="4 5">ZFBP1038</strain>
    </source>
</reference>
<comment type="similarity">
    <text evidence="1">Belongs to the protein-tyrosine phosphatase family.</text>
</comment>
<evidence type="ECO:0000313" key="5">
    <source>
        <dbReference type="Proteomes" id="UP001209083"/>
    </source>
</evidence>
<dbReference type="PROSITE" id="PS50056">
    <property type="entry name" value="TYR_PHOSPHATASE_2"/>
    <property type="match status" value="1"/>
</dbReference>
<gene>
    <name evidence="4" type="ORF">LWF01_11575</name>
</gene>
<evidence type="ECO:0000259" key="3">
    <source>
        <dbReference type="PROSITE" id="PS50056"/>
    </source>
</evidence>
<dbReference type="InterPro" id="IPR016130">
    <property type="entry name" value="Tyr_Pase_AS"/>
</dbReference>
<organism evidence="4 5">
    <name type="scientific">Saxibacter everestensis</name>
    <dbReference type="NCBI Taxonomy" id="2909229"/>
    <lineage>
        <taxon>Bacteria</taxon>
        <taxon>Bacillati</taxon>
        <taxon>Actinomycetota</taxon>
        <taxon>Actinomycetes</taxon>
        <taxon>Micrococcales</taxon>
        <taxon>Brevibacteriaceae</taxon>
        <taxon>Saxibacter</taxon>
    </lineage>
</organism>
<dbReference type="PANTHER" id="PTHR31126:SF1">
    <property type="entry name" value="TYROSINE SPECIFIC PROTEIN PHOSPHATASES DOMAIN-CONTAINING PROTEIN"/>
    <property type="match status" value="1"/>
</dbReference>
<dbReference type="EMBL" id="CP090958">
    <property type="protein sequence ID" value="WGW10764.1"/>
    <property type="molecule type" value="Genomic_DNA"/>
</dbReference>
<dbReference type="Pfam" id="PF13350">
    <property type="entry name" value="Y_phosphatase3"/>
    <property type="match status" value="1"/>
</dbReference>
<dbReference type="GO" id="GO:0004725">
    <property type="term" value="F:protein tyrosine phosphatase activity"/>
    <property type="evidence" value="ECO:0007669"/>
    <property type="project" value="UniProtKB-EC"/>
</dbReference>
<dbReference type="Proteomes" id="UP001209083">
    <property type="component" value="Chromosome"/>
</dbReference>
<dbReference type="InterPro" id="IPR026893">
    <property type="entry name" value="Tyr/Ser_Pase_IphP-type"/>
</dbReference>